<dbReference type="Proteomes" id="UP001085076">
    <property type="component" value="Miscellaneous, Linkage group lg06"/>
</dbReference>
<dbReference type="EMBL" id="JAGGNH010000006">
    <property type="protein sequence ID" value="KAJ0969839.1"/>
    <property type="molecule type" value="Genomic_DNA"/>
</dbReference>
<organism evidence="2 3">
    <name type="scientific">Dioscorea zingiberensis</name>
    <dbReference type="NCBI Taxonomy" id="325984"/>
    <lineage>
        <taxon>Eukaryota</taxon>
        <taxon>Viridiplantae</taxon>
        <taxon>Streptophyta</taxon>
        <taxon>Embryophyta</taxon>
        <taxon>Tracheophyta</taxon>
        <taxon>Spermatophyta</taxon>
        <taxon>Magnoliopsida</taxon>
        <taxon>Liliopsida</taxon>
        <taxon>Dioscoreales</taxon>
        <taxon>Dioscoreaceae</taxon>
        <taxon>Dioscorea</taxon>
    </lineage>
</organism>
<dbReference type="SUPFAM" id="SSF48403">
    <property type="entry name" value="Ankyrin repeat"/>
    <property type="match status" value="1"/>
</dbReference>
<comment type="caution">
    <text evidence="2">The sequence shown here is derived from an EMBL/GenBank/DDBJ whole genome shotgun (WGS) entry which is preliminary data.</text>
</comment>
<feature type="region of interest" description="Disordered" evidence="1">
    <location>
        <begin position="129"/>
        <end position="166"/>
    </location>
</feature>
<dbReference type="InterPro" id="IPR036770">
    <property type="entry name" value="Ankyrin_rpt-contain_sf"/>
</dbReference>
<dbReference type="PANTHER" id="PTHR24177:SF463">
    <property type="entry name" value="OS09G0331600 PROTEIN"/>
    <property type="match status" value="1"/>
</dbReference>
<dbReference type="Gene3D" id="1.25.40.20">
    <property type="entry name" value="Ankyrin repeat-containing domain"/>
    <property type="match status" value="1"/>
</dbReference>
<dbReference type="AlphaFoldDB" id="A0A9D5CBA1"/>
<dbReference type="OrthoDB" id="784923at2759"/>
<reference evidence="2" key="2">
    <citation type="journal article" date="2022" name="Hortic Res">
        <title>The genome of Dioscorea zingiberensis sheds light on the biosynthesis, origin and evolution of the medicinally important diosgenin saponins.</title>
        <authorList>
            <person name="Li Y."/>
            <person name="Tan C."/>
            <person name="Li Z."/>
            <person name="Guo J."/>
            <person name="Li S."/>
            <person name="Chen X."/>
            <person name="Wang C."/>
            <person name="Dai X."/>
            <person name="Yang H."/>
            <person name="Song W."/>
            <person name="Hou L."/>
            <person name="Xu J."/>
            <person name="Tong Z."/>
            <person name="Xu A."/>
            <person name="Yuan X."/>
            <person name="Wang W."/>
            <person name="Yang Q."/>
            <person name="Chen L."/>
            <person name="Sun Z."/>
            <person name="Wang K."/>
            <person name="Pan B."/>
            <person name="Chen J."/>
            <person name="Bao Y."/>
            <person name="Liu F."/>
            <person name="Qi X."/>
            <person name="Gang D.R."/>
            <person name="Wen J."/>
            <person name="Li J."/>
        </authorList>
    </citation>
    <scope>NUCLEOTIDE SEQUENCE</scope>
    <source>
        <strain evidence="2">Dzin_1.0</strain>
    </source>
</reference>
<reference evidence="2" key="1">
    <citation type="submission" date="2021-03" db="EMBL/GenBank/DDBJ databases">
        <authorList>
            <person name="Li Z."/>
            <person name="Yang C."/>
        </authorList>
    </citation>
    <scope>NUCLEOTIDE SEQUENCE</scope>
    <source>
        <strain evidence="2">Dzin_1.0</strain>
        <tissue evidence="2">Leaf</tissue>
    </source>
</reference>
<evidence type="ECO:0008006" key="4">
    <source>
        <dbReference type="Google" id="ProtNLM"/>
    </source>
</evidence>
<evidence type="ECO:0000313" key="3">
    <source>
        <dbReference type="Proteomes" id="UP001085076"/>
    </source>
</evidence>
<keyword evidence="3" id="KW-1185">Reference proteome</keyword>
<protein>
    <recommendedName>
        <fullName evidence="4">PGG domain-containing protein</fullName>
    </recommendedName>
</protein>
<dbReference type="InterPro" id="IPR002110">
    <property type="entry name" value="Ankyrin_rpt"/>
</dbReference>
<dbReference type="GO" id="GO:0016020">
    <property type="term" value="C:membrane"/>
    <property type="evidence" value="ECO:0007669"/>
    <property type="project" value="TreeGrafter"/>
</dbReference>
<sequence>MAVVVGDVNGDSKRGRARERGCCLEEASAAGSCTELGWALMAGGFGPWRTAKDWWAAGERLWTWADSGGLAGARAGGFAGRRRRVEEQRGLQIWGVAAIFGLGGRRLKVAIFREAVYIVLGIPLKNNTDPIAGKEHEGNNRDVEKQGQSSPYNNSVEDETDSEEVLHTKSNRKLATYLSNRVKDLEELKNNHAQNLKLVAYLAKDPTYWDFMNYKGMYNRKNDKVSELEDDEDELYFGDMNEEVVDDESDDYLNRRDLSTFSPENKKEEMGQQEFLKQMMKNIMVEFGKHITDKKAKGPTRWRESPLLVGAKMGLYDFVEQILKVCPESAQYKDIEGKNVLQVAIKHGHEKTVKIIIGMTTRSNPMLPSSLLSAQDKDNNTILHYAAETTIGDEGPPMQMFYEIKWFERVEKIVPKDILYSRNSQEKTGQELFTEKHKDMLKSGRQQLMELGKTYAGLMVAAVFALGFSILGEDDNPDGEFINLVALKGTRLSTSSSDQIFTSNDVLYIGCGCSTGVVRM</sequence>
<dbReference type="Pfam" id="PF12796">
    <property type="entry name" value="Ank_2"/>
    <property type="match status" value="1"/>
</dbReference>
<dbReference type="PANTHER" id="PTHR24177">
    <property type="entry name" value="CASKIN"/>
    <property type="match status" value="1"/>
</dbReference>
<evidence type="ECO:0000313" key="2">
    <source>
        <dbReference type="EMBL" id="KAJ0969839.1"/>
    </source>
</evidence>
<gene>
    <name evidence="2" type="ORF">J5N97_022716</name>
</gene>
<accession>A0A9D5CBA1</accession>
<evidence type="ECO:0000256" key="1">
    <source>
        <dbReference type="SAM" id="MobiDB-lite"/>
    </source>
</evidence>
<feature type="compositionally biased region" description="Polar residues" evidence="1">
    <location>
        <begin position="146"/>
        <end position="155"/>
    </location>
</feature>
<feature type="compositionally biased region" description="Basic and acidic residues" evidence="1">
    <location>
        <begin position="132"/>
        <end position="145"/>
    </location>
</feature>
<proteinExistence type="predicted"/>
<name>A0A9D5CBA1_9LILI</name>